<keyword evidence="1" id="KW-0812">Transmembrane</keyword>
<evidence type="ECO:0000256" key="1">
    <source>
        <dbReference type="SAM" id="Phobius"/>
    </source>
</evidence>
<comment type="caution">
    <text evidence="2">The sequence shown here is derived from an EMBL/GenBank/DDBJ whole genome shotgun (WGS) entry which is preliminary data.</text>
</comment>
<keyword evidence="1" id="KW-0472">Membrane</keyword>
<reference evidence="2 3" key="1">
    <citation type="submission" date="2024-06" db="EMBL/GenBank/DDBJ databases">
        <title>The Natural Products Discovery Center: Release of the First 8490 Sequenced Strains for Exploring Actinobacteria Biosynthetic Diversity.</title>
        <authorList>
            <person name="Kalkreuter E."/>
            <person name="Kautsar S.A."/>
            <person name="Yang D."/>
            <person name="Bader C.D."/>
            <person name="Teijaro C.N."/>
            <person name="Fluegel L."/>
            <person name="Davis C.M."/>
            <person name="Simpson J.R."/>
            <person name="Lauterbach L."/>
            <person name="Steele A.D."/>
            <person name="Gui C."/>
            <person name="Meng S."/>
            <person name="Li G."/>
            <person name="Viehrig K."/>
            <person name="Ye F."/>
            <person name="Su P."/>
            <person name="Kiefer A.F."/>
            <person name="Nichols A."/>
            <person name="Cepeda A.J."/>
            <person name="Yan W."/>
            <person name="Fan B."/>
            <person name="Jiang Y."/>
            <person name="Adhikari A."/>
            <person name="Zheng C.-J."/>
            <person name="Schuster L."/>
            <person name="Cowan T.M."/>
            <person name="Smanski M.J."/>
            <person name="Chevrette M.G."/>
            <person name="De Carvalho L.P.S."/>
            <person name="Shen B."/>
        </authorList>
    </citation>
    <scope>NUCLEOTIDE SEQUENCE [LARGE SCALE GENOMIC DNA]</scope>
    <source>
        <strain evidence="2 3">NPDC048946</strain>
    </source>
</reference>
<evidence type="ECO:0000313" key="2">
    <source>
        <dbReference type="EMBL" id="MEU8136510.1"/>
    </source>
</evidence>
<organism evidence="2 3">
    <name type="scientific">Streptodolium elevatio</name>
    <dbReference type="NCBI Taxonomy" id="3157996"/>
    <lineage>
        <taxon>Bacteria</taxon>
        <taxon>Bacillati</taxon>
        <taxon>Actinomycetota</taxon>
        <taxon>Actinomycetes</taxon>
        <taxon>Kitasatosporales</taxon>
        <taxon>Streptomycetaceae</taxon>
        <taxon>Streptodolium</taxon>
    </lineage>
</organism>
<feature type="transmembrane region" description="Helical" evidence="1">
    <location>
        <begin position="82"/>
        <end position="103"/>
    </location>
</feature>
<accession>A0ABV3DL74</accession>
<dbReference type="EMBL" id="JBEZFP010000065">
    <property type="protein sequence ID" value="MEU8136510.1"/>
    <property type="molecule type" value="Genomic_DNA"/>
</dbReference>
<gene>
    <name evidence="2" type="ORF">AB0C36_23735</name>
</gene>
<dbReference type="RefSeq" id="WP_358357089.1">
    <property type="nucleotide sequence ID" value="NZ_JBEZFP010000065.1"/>
</dbReference>
<feature type="transmembrane region" description="Helical" evidence="1">
    <location>
        <begin position="43"/>
        <end position="70"/>
    </location>
</feature>
<evidence type="ECO:0000313" key="3">
    <source>
        <dbReference type="Proteomes" id="UP001551482"/>
    </source>
</evidence>
<sequence length="198" mass="20829">MAISWGDNIVIAEPAPAAARVARYIAPRPPAIRKTLREDEGNVIAAVAGSIFGAALLFGGVGGIASEIVVALAGVDGKMFQAWAWVVSDIALAALFGTAYALVARYGIRFYTDSPEDEVHLALEVGNTAYRTLPADHRLQEAEALRAMNAAGRILRIDPHDADATTVLRTQSDRLRTLARTILDPAPGQAAGLAAATD</sequence>
<proteinExistence type="predicted"/>
<protein>
    <submittedName>
        <fullName evidence="2">Uncharacterized protein</fullName>
    </submittedName>
</protein>
<keyword evidence="3" id="KW-1185">Reference proteome</keyword>
<dbReference type="Proteomes" id="UP001551482">
    <property type="component" value="Unassembled WGS sequence"/>
</dbReference>
<name>A0ABV3DL74_9ACTN</name>
<keyword evidence="1" id="KW-1133">Transmembrane helix</keyword>